<organism evidence="4 5">
    <name type="scientific">Carboxylicivirga mesophila</name>
    <dbReference type="NCBI Taxonomy" id="1166478"/>
    <lineage>
        <taxon>Bacteria</taxon>
        <taxon>Pseudomonadati</taxon>
        <taxon>Bacteroidota</taxon>
        <taxon>Bacteroidia</taxon>
        <taxon>Marinilabiliales</taxon>
        <taxon>Marinilabiliaceae</taxon>
        <taxon>Carboxylicivirga</taxon>
    </lineage>
</organism>
<reference evidence="4 5" key="1">
    <citation type="journal article" date="2014" name="Int. J. Syst. Evol. Microbiol.">
        <title>Carboxylicivirga gen. nov. in the family Marinilabiliaceae with two novel species, Carboxylicivirga mesophila sp. nov. and Carboxylicivirga taeanensis sp. nov., and reclassification of Cytophaga fermentans as Saccharicrinis fermentans gen. nov., comb. nov.</title>
        <authorList>
            <person name="Yang S.H."/>
            <person name="Seo H.S."/>
            <person name="Woo J.H."/>
            <person name="Oh H.M."/>
            <person name="Jang H."/>
            <person name="Lee J.H."/>
            <person name="Kim S.J."/>
            <person name="Kwon K.K."/>
        </authorList>
    </citation>
    <scope>NUCLEOTIDE SEQUENCE [LARGE SCALE GENOMIC DNA]</scope>
    <source>
        <strain evidence="4 5">JCM 18290</strain>
    </source>
</reference>
<dbReference type="SUPFAM" id="SSF56925">
    <property type="entry name" value="OMPA-like"/>
    <property type="match status" value="1"/>
</dbReference>
<protein>
    <submittedName>
        <fullName evidence="4">Outer membrane beta-barrel protein</fullName>
    </submittedName>
</protein>
<dbReference type="InterPro" id="IPR011250">
    <property type="entry name" value="OMP/PagP_B-barrel"/>
</dbReference>
<dbReference type="EMBL" id="JAGUCN010000030">
    <property type="protein sequence ID" value="MBS2213572.1"/>
    <property type="molecule type" value="Genomic_DNA"/>
</dbReference>
<evidence type="ECO:0000256" key="1">
    <source>
        <dbReference type="ARBA" id="ARBA00022729"/>
    </source>
</evidence>
<accession>A0ABS5KFK7</accession>
<name>A0ABS5KFK7_9BACT</name>
<evidence type="ECO:0000313" key="5">
    <source>
        <dbReference type="Proteomes" id="UP000721861"/>
    </source>
</evidence>
<dbReference type="RefSeq" id="WP_212230901.1">
    <property type="nucleotide sequence ID" value="NZ_JAGUCN010000030.1"/>
</dbReference>
<proteinExistence type="predicted"/>
<feature type="signal peptide" evidence="2">
    <location>
        <begin position="1"/>
        <end position="19"/>
    </location>
</feature>
<sequence>MKKSIVLVFALILSCNLFAQSFDSSKIRAGAGLVYATDISNIGININGVYAFNEKWEGAFGYTHIFEKDNISYNIFDFDAHYVFHQQDEKMNFYGIGGLNITGWKADFGAAGDLSDSDFGINLGVGMNYKLSDKLNLAPEARFTIVDDTYFRIGASLQYMF</sequence>
<dbReference type="InterPro" id="IPR027385">
    <property type="entry name" value="Beta-barrel_OMP"/>
</dbReference>
<evidence type="ECO:0000313" key="4">
    <source>
        <dbReference type="EMBL" id="MBS2213572.1"/>
    </source>
</evidence>
<gene>
    <name evidence="4" type="ORF">KEM09_19345</name>
</gene>
<comment type="caution">
    <text evidence="4">The sequence shown here is derived from an EMBL/GenBank/DDBJ whole genome shotgun (WGS) entry which is preliminary data.</text>
</comment>
<feature type="domain" description="Outer membrane protein beta-barrel" evidence="3">
    <location>
        <begin position="8"/>
        <end position="161"/>
    </location>
</feature>
<keyword evidence="5" id="KW-1185">Reference proteome</keyword>
<evidence type="ECO:0000259" key="3">
    <source>
        <dbReference type="Pfam" id="PF13505"/>
    </source>
</evidence>
<dbReference type="Gene3D" id="2.40.160.20">
    <property type="match status" value="1"/>
</dbReference>
<dbReference type="Pfam" id="PF13505">
    <property type="entry name" value="OMP_b-brl"/>
    <property type="match status" value="1"/>
</dbReference>
<dbReference type="Proteomes" id="UP000721861">
    <property type="component" value="Unassembled WGS sequence"/>
</dbReference>
<feature type="chain" id="PRO_5046660439" evidence="2">
    <location>
        <begin position="20"/>
        <end position="161"/>
    </location>
</feature>
<dbReference type="PROSITE" id="PS51257">
    <property type="entry name" value="PROKAR_LIPOPROTEIN"/>
    <property type="match status" value="1"/>
</dbReference>
<keyword evidence="1 2" id="KW-0732">Signal</keyword>
<evidence type="ECO:0000256" key="2">
    <source>
        <dbReference type="SAM" id="SignalP"/>
    </source>
</evidence>